<dbReference type="AlphaFoldDB" id="A0A1X0RUI4"/>
<protein>
    <submittedName>
        <fullName evidence="2">Uncharacterized protein</fullName>
    </submittedName>
</protein>
<sequence length="131" mass="14542">MSSGQEKESSSERGKNATLRCLDDNKRIVCRTSERSQREPSSYPPAIYQLKHCQLCPAANDRDIHFIKTPLSKKSINLWWCSSHFTATLIGPLDPYVITSMVNYVFSAASVALVPKCGTPAGFPFLGKAFK</sequence>
<dbReference type="EMBL" id="KV921415">
    <property type="protein sequence ID" value="ORE15660.1"/>
    <property type="molecule type" value="Genomic_DNA"/>
</dbReference>
<dbReference type="Proteomes" id="UP000242381">
    <property type="component" value="Unassembled WGS sequence"/>
</dbReference>
<proteinExistence type="predicted"/>
<organism evidence="2 3">
    <name type="scientific">Rhizopus microsporus</name>
    <dbReference type="NCBI Taxonomy" id="58291"/>
    <lineage>
        <taxon>Eukaryota</taxon>
        <taxon>Fungi</taxon>
        <taxon>Fungi incertae sedis</taxon>
        <taxon>Mucoromycota</taxon>
        <taxon>Mucoromycotina</taxon>
        <taxon>Mucoromycetes</taxon>
        <taxon>Mucorales</taxon>
        <taxon>Mucorineae</taxon>
        <taxon>Rhizopodaceae</taxon>
        <taxon>Rhizopus</taxon>
    </lineage>
</organism>
<name>A0A1X0RUI4_RHIZD</name>
<accession>A0A1X0RUI4</accession>
<feature type="region of interest" description="Disordered" evidence="1">
    <location>
        <begin position="1"/>
        <end position="20"/>
    </location>
</feature>
<evidence type="ECO:0000313" key="3">
    <source>
        <dbReference type="Proteomes" id="UP000242381"/>
    </source>
</evidence>
<reference evidence="2 3" key="1">
    <citation type="journal article" date="2016" name="Proc. Natl. Acad. Sci. U.S.A.">
        <title>Lipid metabolic changes in an early divergent fungus govern the establishment of a mutualistic symbiosis with endobacteria.</title>
        <authorList>
            <person name="Lastovetsky O.A."/>
            <person name="Gaspar M.L."/>
            <person name="Mondo S.J."/>
            <person name="LaButti K.M."/>
            <person name="Sandor L."/>
            <person name="Grigoriev I.V."/>
            <person name="Henry S.A."/>
            <person name="Pawlowska T.E."/>
        </authorList>
    </citation>
    <scope>NUCLEOTIDE SEQUENCE [LARGE SCALE GENOMIC DNA]</scope>
    <source>
        <strain evidence="2 3">ATCC 11559</strain>
    </source>
</reference>
<gene>
    <name evidence="2" type="ORF">BCV71DRAFT_237364</name>
</gene>
<evidence type="ECO:0000256" key="1">
    <source>
        <dbReference type="SAM" id="MobiDB-lite"/>
    </source>
</evidence>
<evidence type="ECO:0000313" key="2">
    <source>
        <dbReference type="EMBL" id="ORE15660.1"/>
    </source>
</evidence>